<sequence length="179" mass="19715">MSVDSHLNEIEDASFDEELKPPYLFCKPSIGSSPSIICVFLSNHEVSTRFAPTDISKRGFSTSSTAPFLNAPLVASTTLISAECISDTKHSDLTADPPTCSPSKFDVDQFSAPGLYLVNLTVPSSQPVAIQLDFGFASAEDWKTSGIMHKQWISLPWNCKWRFRGKIFFSPSGTKDLWT</sequence>
<organism evidence="1">
    <name type="scientific">Opuntia streptacantha</name>
    <name type="common">Prickly pear cactus</name>
    <name type="synonym">Opuntia cardona</name>
    <dbReference type="NCBI Taxonomy" id="393608"/>
    <lineage>
        <taxon>Eukaryota</taxon>
        <taxon>Viridiplantae</taxon>
        <taxon>Streptophyta</taxon>
        <taxon>Embryophyta</taxon>
        <taxon>Tracheophyta</taxon>
        <taxon>Spermatophyta</taxon>
        <taxon>Magnoliopsida</taxon>
        <taxon>eudicotyledons</taxon>
        <taxon>Gunneridae</taxon>
        <taxon>Pentapetalae</taxon>
        <taxon>Caryophyllales</taxon>
        <taxon>Cactineae</taxon>
        <taxon>Cactaceae</taxon>
        <taxon>Opuntioideae</taxon>
        <taxon>Opuntia</taxon>
    </lineage>
</organism>
<protein>
    <submittedName>
        <fullName evidence="1">Uncharacterized protein</fullName>
    </submittedName>
</protein>
<evidence type="ECO:0000313" key="1">
    <source>
        <dbReference type="EMBL" id="MBA4659307.1"/>
    </source>
</evidence>
<dbReference type="EMBL" id="GISG01203508">
    <property type="protein sequence ID" value="MBA4659307.1"/>
    <property type="molecule type" value="Transcribed_RNA"/>
</dbReference>
<dbReference type="EMBL" id="GISG01203511">
    <property type="protein sequence ID" value="MBA4659309.1"/>
    <property type="molecule type" value="Transcribed_RNA"/>
</dbReference>
<reference evidence="1" key="2">
    <citation type="submission" date="2020-07" db="EMBL/GenBank/DDBJ databases">
        <authorList>
            <person name="Vera ALvarez R."/>
            <person name="Arias-Moreno D.M."/>
            <person name="Jimenez-Jacinto V."/>
            <person name="Jimenez-Bremont J.F."/>
            <person name="Swaminathan K."/>
            <person name="Moose S.P."/>
            <person name="Guerrero-Gonzalez M.L."/>
            <person name="Marino-Ramirez L."/>
            <person name="Landsman D."/>
            <person name="Rodriguez-Kessler M."/>
            <person name="Delgado-Sanchez P."/>
        </authorList>
    </citation>
    <scope>NUCLEOTIDE SEQUENCE</scope>
    <source>
        <tissue evidence="1">Cladode</tissue>
    </source>
</reference>
<reference evidence="1" key="1">
    <citation type="journal article" date="2013" name="J. Plant Res.">
        <title>Effect of fungi and light on seed germination of three Opuntia species from semiarid lands of central Mexico.</title>
        <authorList>
            <person name="Delgado-Sanchez P."/>
            <person name="Jimenez-Bremont J.F."/>
            <person name="Guerrero-Gonzalez Mde L."/>
            <person name="Flores J."/>
        </authorList>
    </citation>
    <scope>NUCLEOTIDE SEQUENCE</scope>
    <source>
        <tissue evidence="1">Cladode</tissue>
    </source>
</reference>
<dbReference type="AlphaFoldDB" id="A0A7C9E6F0"/>
<proteinExistence type="predicted"/>
<name>A0A7C9E6F0_OPUST</name>
<accession>A0A7C9E6F0</accession>